<protein>
    <submittedName>
        <fullName evidence="7">Branched-chain amino acid transport system permease protein</fullName>
    </submittedName>
</protein>
<feature type="transmembrane region" description="Helical" evidence="6">
    <location>
        <begin position="304"/>
        <end position="323"/>
    </location>
</feature>
<dbReference type="PANTHER" id="PTHR30482">
    <property type="entry name" value="HIGH-AFFINITY BRANCHED-CHAIN AMINO ACID TRANSPORT SYSTEM PERMEASE"/>
    <property type="match status" value="1"/>
</dbReference>
<evidence type="ECO:0000256" key="4">
    <source>
        <dbReference type="ARBA" id="ARBA00022989"/>
    </source>
</evidence>
<feature type="transmembrane region" description="Helical" evidence="6">
    <location>
        <begin position="181"/>
        <end position="201"/>
    </location>
</feature>
<reference evidence="7 8" key="1">
    <citation type="submission" date="2024-11" db="EMBL/GenBank/DDBJ databases">
        <title>Using genomics to understand microbial adaptation to soil warming.</title>
        <authorList>
            <person name="Deangelis K.M. PhD."/>
        </authorList>
    </citation>
    <scope>NUCLEOTIDE SEQUENCE [LARGE SCALE GENOMIC DNA]</scope>
    <source>
        <strain evidence="7 8">GAS97</strain>
    </source>
</reference>
<feature type="transmembrane region" description="Helical" evidence="6">
    <location>
        <begin position="107"/>
        <end position="127"/>
    </location>
</feature>
<dbReference type="PANTHER" id="PTHR30482:SF17">
    <property type="entry name" value="ABC TRANSPORTER ATP-BINDING PROTEIN"/>
    <property type="match status" value="1"/>
</dbReference>
<evidence type="ECO:0000313" key="7">
    <source>
        <dbReference type="EMBL" id="MFK4441828.1"/>
    </source>
</evidence>
<dbReference type="RefSeq" id="WP_404605831.1">
    <property type="nucleotide sequence ID" value="NZ_JBIYDN010000004.1"/>
</dbReference>
<feature type="transmembrane region" description="Helical" evidence="6">
    <location>
        <begin position="222"/>
        <end position="248"/>
    </location>
</feature>
<organism evidence="7 8">
    <name type="scientific">Caballeronia udeis</name>
    <dbReference type="NCBI Taxonomy" id="1232866"/>
    <lineage>
        <taxon>Bacteria</taxon>
        <taxon>Pseudomonadati</taxon>
        <taxon>Pseudomonadota</taxon>
        <taxon>Betaproteobacteria</taxon>
        <taxon>Burkholderiales</taxon>
        <taxon>Burkholderiaceae</taxon>
        <taxon>Caballeronia</taxon>
    </lineage>
</organism>
<name>A0ABW8MDU4_9BURK</name>
<dbReference type="InterPro" id="IPR043428">
    <property type="entry name" value="LivM-like"/>
</dbReference>
<keyword evidence="4 6" id="KW-1133">Transmembrane helix</keyword>
<dbReference type="Pfam" id="PF02653">
    <property type="entry name" value="BPD_transp_2"/>
    <property type="match status" value="1"/>
</dbReference>
<accession>A0ABW8MDU4</accession>
<dbReference type="InterPro" id="IPR001851">
    <property type="entry name" value="ABC_transp_permease"/>
</dbReference>
<feature type="transmembrane region" description="Helical" evidence="6">
    <location>
        <begin position="26"/>
        <end position="46"/>
    </location>
</feature>
<proteinExistence type="predicted"/>
<feature type="transmembrane region" description="Helical" evidence="6">
    <location>
        <begin position="268"/>
        <end position="292"/>
    </location>
</feature>
<comment type="caution">
    <text evidence="7">The sequence shown here is derived from an EMBL/GenBank/DDBJ whole genome shotgun (WGS) entry which is preliminary data.</text>
</comment>
<sequence>MLTPSPSPGIVHAAARVPAASRRPTLYALFLFLLLAGLALVPPYAALSGQTFYVTLFARIVIFAIAAVSLDLILGIGGLVSFGHALYLGLGAYAAGMLAQHGVDNGWVHLGVAVVVCAAVGFVTGFISLRTTGIAFIMITLAFAQMVYFLAVSLKQYGGDDGLPLAASSRFGSLSLADSTTLYYVAFGFLCLLLLFGTRFVKARFGMTLAGIRMNERRMKALGVPTLQYKLGAYVIAAIICGMAGVLYANLTQFVSPSYMSWTTSGELIVMVVIGGIGTFVGPVVGALAMVLVEEGLKSATEHWMFIMGPLIVVIVLLTRRGLVGVLHSADARRAAKAAARDKGMEARS</sequence>
<keyword evidence="5 6" id="KW-0472">Membrane</keyword>
<feature type="transmembrane region" description="Helical" evidence="6">
    <location>
        <begin position="52"/>
        <end position="73"/>
    </location>
</feature>
<dbReference type="CDD" id="cd06581">
    <property type="entry name" value="TM_PBP1_LivM_like"/>
    <property type="match status" value="1"/>
</dbReference>
<dbReference type="Proteomes" id="UP001620514">
    <property type="component" value="Unassembled WGS sequence"/>
</dbReference>
<dbReference type="EMBL" id="JBIYDN010000004">
    <property type="protein sequence ID" value="MFK4441828.1"/>
    <property type="molecule type" value="Genomic_DNA"/>
</dbReference>
<evidence type="ECO:0000256" key="6">
    <source>
        <dbReference type="SAM" id="Phobius"/>
    </source>
</evidence>
<evidence type="ECO:0000256" key="3">
    <source>
        <dbReference type="ARBA" id="ARBA00022692"/>
    </source>
</evidence>
<evidence type="ECO:0000256" key="2">
    <source>
        <dbReference type="ARBA" id="ARBA00022475"/>
    </source>
</evidence>
<evidence type="ECO:0000256" key="1">
    <source>
        <dbReference type="ARBA" id="ARBA00004651"/>
    </source>
</evidence>
<keyword evidence="8" id="KW-1185">Reference proteome</keyword>
<comment type="subcellular location">
    <subcellularLocation>
        <location evidence="1">Cell membrane</location>
        <topology evidence="1">Multi-pass membrane protein</topology>
    </subcellularLocation>
</comment>
<keyword evidence="3 6" id="KW-0812">Transmembrane</keyword>
<keyword evidence="2" id="KW-1003">Cell membrane</keyword>
<evidence type="ECO:0000313" key="8">
    <source>
        <dbReference type="Proteomes" id="UP001620514"/>
    </source>
</evidence>
<evidence type="ECO:0000256" key="5">
    <source>
        <dbReference type="ARBA" id="ARBA00023136"/>
    </source>
</evidence>
<feature type="transmembrane region" description="Helical" evidence="6">
    <location>
        <begin position="134"/>
        <end position="154"/>
    </location>
</feature>
<gene>
    <name evidence="7" type="ORF">ABH943_001843</name>
</gene>